<dbReference type="STRING" id="1169540.A0A0G4FIG3"/>
<dbReference type="InterPro" id="IPR028846">
    <property type="entry name" value="Recoverin"/>
</dbReference>
<keyword evidence="4" id="KW-0677">Repeat</keyword>
<dbReference type="OrthoDB" id="191686at2759"/>
<feature type="domain" description="EF-hand" evidence="7">
    <location>
        <begin position="70"/>
        <end position="105"/>
    </location>
</feature>
<protein>
    <recommendedName>
        <fullName evidence="7">EF-hand domain-containing protein</fullName>
    </recommendedName>
</protein>
<proteinExistence type="inferred from homology"/>
<name>A0A0G4FIG3_VITBC</name>
<keyword evidence="9" id="KW-1185">Reference proteome</keyword>
<accession>A0A0G4FIG3</accession>
<dbReference type="OMA" id="KRITYSF"/>
<keyword evidence="3" id="KW-0479">Metal-binding</keyword>
<dbReference type="PhylomeDB" id="A0A0G4FIG3"/>
<evidence type="ECO:0000259" key="7">
    <source>
        <dbReference type="PROSITE" id="PS50222"/>
    </source>
</evidence>
<comment type="similarity">
    <text evidence="1">Belongs to the recoverin family.</text>
</comment>
<organism evidence="8 9">
    <name type="scientific">Vitrella brassicaformis (strain CCMP3155)</name>
    <dbReference type="NCBI Taxonomy" id="1169540"/>
    <lineage>
        <taxon>Eukaryota</taxon>
        <taxon>Sar</taxon>
        <taxon>Alveolata</taxon>
        <taxon>Colpodellida</taxon>
        <taxon>Vitrellaceae</taxon>
        <taxon>Vitrella</taxon>
    </lineage>
</organism>
<dbReference type="EMBL" id="CDMY01000446">
    <property type="protein sequence ID" value="CEM13236.1"/>
    <property type="molecule type" value="Genomic_DNA"/>
</dbReference>
<dbReference type="VEuPathDB" id="CryptoDB:Vbra_9238"/>
<dbReference type="Gene3D" id="1.10.238.10">
    <property type="entry name" value="EF-hand"/>
    <property type="match status" value="1"/>
</dbReference>
<sequence>MGNRSSSSGGGPATVTSAGSETEIKLVSDITSERVRRGFRQHCNRDGKLDKPTFNAALSILEDLGLRRLRETPLGERLFSLFDRDASSAVDEEEFVKGVSILTSDSQPQKIDLTFQAYDTRKDGRISKADLVDILQASWLAAFRFLAEKLRSSSHGSSDGKPSSRQIQDFAKKNLSKFREATERSFDRYDPLRTGYLDRAAFEQWASQDRTISAKYGSHAMQVAVTFLNIEKPPLYPSL</sequence>
<feature type="region of interest" description="Disordered" evidence="6">
    <location>
        <begin position="1"/>
        <end position="22"/>
    </location>
</feature>
<dbReference type="InterPro" id="IPR011992">
    <property type="entry name" value="EF-hand-dom_pair"/>
</dbReference>
<evidence type="ECO:0000256" key="1">
    <source>
        <dbReference type="ARBA" id="ARBA00006049"/>
    </source>
</evidence>
<evidence type="ECO:0000256" key="4">
    <source>
        <dbReference type="ARBA" id="ARBA00022737"/>
    </source>
</evidence>
<dbReference type="PROSITE" id="PS50222">
    <property type="entry name" value="EF_HAND_2"/>
    <property type="match status" value="2"/>
</dbReference>
<evidence type="ECO:0000256" key="3">
    <source>
        <dbReference type="ARBA" id="ARBA00022723"/>
    </source>
</evidence>
<dbReference type="InterPro" id="IPR002048">
    <property type="entry name" value="EF_hand_dom"/>
</dbReference>
<dbReference type="GO" id="GO:0005509">
    <property type="term" value="F:calcium ion binding"/>
    <property type="evidence" value="ECO:0007669"/>
    <property type="project" value="InterPro"/>
</dbReference>
<dbReference type="Proteomes" id="UP000041254">
    <property type="component" value="Unassembled WGS sequence"/>
</dbReference>
<evidence type="ECO:0000256" key="6">
    <source>
        <dbReference type="SAM" id="MobiDB-lite"/>
    </source>
</evidence>
<dbReference type="CDD" id="cd00051">
    <property type="entry name" value="EFh"/>
    <property type="match status" value="1"/>
</dbReference>
<dbReference type="SMART" id="SM00054">
    <property type="entry name" value="EFh"/>
    <property type="match status" value="2"/>
</dbReference>
<reference evidence="8 9" key="1">
    <citation type="submission" date="2014-11" db="EMBL/GenBank/DDBJ databases">
        <authorList>
            <person name="Zhu J."/>
            <person name="Qi W."/>
            <person name="Song R."/>
        </authorList>
    </citation>
    <scope>NUCLEOTIDE SEQUENCE [LARGE SCALE GENOMIC DNA]</scope>
</reference>
<feature type="domain" description="EF-hand" evidence="7">
    <location>
        <begin position="106"/>
        <end position="141"/>
    </location>
</feature>
<evidence type="ECO:0000313" key="9">
    <source>
        <dbReference type="Proteomes" id="UP000041254"/>
    </source>
</evidence>
<dbReference type="AlphaFoldDB" id="A0A0G4FIG3"/>
<evidence type="ECO:0000256" key="5">
    <source>
        <dbReference type="ARBA" id="ARBA00023288"/>
    </source>
</evidence>
<keyword evidence="5" id="KW-0449">Lipoprotein</keyword>
<evidence type="ECO:0000256" key="2">
    <source>
        <dbReference type="ARBA" id="ARBA00022707"/>
    </source>
</evidence>
<evidence type="ECO:0000313" key="8">
    <source>
        <dbReference type="EMBL" id="CEM13236.1"/>
    </source>
</evidence>
<dbReference type="PANTHER" id="PTHR23055:SF178">
    <property type="entry name" value="NEUROCALCIN HOMOLOG"/>
    <property type="match status" value="1"/>
</dbReference>
<gene>
    <name evidence="8" type="ORF">Vbra_9238</name>
</gene>
<keyword evidence="2" id="KW-0519">Myristate</keyword>
<dbReference type="SUPFAM" id="SSF47473">
    <property type="entry name" value="EF-hand"/>
    <property type="match status" value="1"/>
</dbReference>
<dbReference type="PANTHER" id="PTHR23055">
    <property type="entry name" value="CALCIUM BINDING PROTEINS"/>
    <property type="match status" value="1"/>
</dbReference>
<dbReference type="InParanoid" id="A0A0G4FIG3"/>